<dbReference type="AlphaFoldDB" id="A0AAV4RA96"/>
<dbReference type="EMBL" id="BPLQ01005855">
    <property type="protein sequence ID" value="GIY17969.1"/>
    <property type="molecule type" value="Genomic_DNA"/>
</dbReference>
<evidence type="ECO:0000313" key="2">
    <source>
        <dbReference type="Proteomes" id="UP001054837"/>
    </source>
</evidence>
<gene>
    <name evidence="1" type="ORF">CDAR_7671</name>
</gene>
<accession>A0AAV4RA96</accession>
<name>A0AAV4RA96_9ARAC</name>
<dbReference type="Proteomes" id="UP001054837">
    <property type="component" value="Unassembled WGS sequence"/>
</dbReference>
<sequence>MKRNAPKPWMIRDSSPVCVIGREMRDFGRNARGEFPKLSGNPLGEEGVFRDLKVAVGERYILDTCTETSLLNLNVNKQMFHFGNECLLIGTTQIRN</sequence>
<keyword evidence="2" id="KW-1185">Reference proteome</keyword>
<organism evidence="1 2">
    <name type="scientific">Caerostris darwini</name>
    <dbReference type="NCBI Taxonomy" id="1538125"/>
    <lineage>
        <taxon>Eukaryota</taxon>
        <taxon>Metazoa</taxon>
        <taxon>Ecdysozoa</taxon>
        <taxon>Arthropoda</taxon>
        <taxon>Chelicerata</taxon>
        <taxon>Arachnida</taxon>
        <taxon>Araneae</taxon>
        <taxon>Araneomorphae</taxon>
        <taxon>Entelegynae</taxon>
        <taxon>Araneoidea</taxon>
        <taxon>Araneidae</taxon>
        <taxon>Caerostris</taxon>
    </lineage>
</organism>
<comment type="caution">
    <text evidence="1">The sequence shown here is derived from an EMBL/GenBank/DDBJ whole genome shotgun (WGS) entry which is preliminary data.</text>
</comment>
<protein>
    <submittedName>
        <fullName evidence="1">Uncharacterized protein</fullName>
    </submittedName>
</protein>
<reference evidence="1 2" key="1">
    <citation type="submission" date="2021-06" db="EMBL/GenBank/DDBJ databases">
        <title>Caerostris darwini draft genome.</title>
        <authorList>
            <person name="Kono N."/>
            <person name="Arakawa K."/>
        </authorList>
    </citation>
    <scope>NUCLEOTIDE SEQUENCE [LARGE SCALE GENOMIC DNA]</scope>
</reference>
<evidence type="ECO:0000313" key="1">
    <source>
        <dbReference type="EMBL" id="GIY17969.1"/>
    </source>
</evidence>
<proteinExistence type="predicted"/>